<reference evidence="1 2" key="1">
    <citation type="journal article" date="2016" name="Nat. Commun.">
        <title>Thousands of microbial genomes shed light on interconnected biogeochemical processes in an aquifer system.</title>
        <authorList>
            <person name="Anantharaman K."/>
            <person name="Brown C.T."/>
            <person name="Hug L.A."/>
            <person name="Sharon I."/>
            <person name="Castelle C.J."/>
            <person name="Probst A.J."/>
            <person name="Thomas B.C."/>
            <person name="Singh A."/>
            <person name="Wilkins M.J."/>
            <person name="Karaoz U."/>
            <person name="Brodie E.L."/>
            <person name="Williams K.H."/>
            <person name="Hubbard S.S."/>
            <person name="Banfield J.F."/>
        </authorList>
    </citation>
    <scope>NUCLEOTIDE SEQUENCE [LARGE SCALE GENOMIC DNA]</scope>
</reference>
<evidence type="ECO:0000313" key="1">
    <source>
        <dbReference type="EMBL" id="OGG97213.1"/>
    </source>
</evidence>
<gene>
    <name evidence="1" type="ORF">A2527_10380</name>
</gene>
<organism evidence="1 2">
    <name type="scientific">Candidatus Lambdaproteobacteria bacterium RIFOXYD2_FULL_50_16</name>
    <dbReference type="NCBI Taxonomy" id="1817772"/>
    <lineage>
        <taxon>Bacteria</taxon>
        <taxon>Pseudomonadati</taxon>
        <taxon>Pseudomonadota</taxon>
        <taxon>Candidatus Lambdaproteobacteria</taxon>
    </lineage>
</organism>
<dbReference type="AlphaFoldDB" id="A0A1F6GGI2"/>
<proteinExistence type="predicted"/>
<evidence type="ECO:0000313" key="2">
    <source>
        <dbReference type="Proteomes" id="UP000178449"/>
    </source>
</evidence>
<name>A0A1F6GGI2_9PROT</name>
<dbReference type="EMBL" id="MFNE01000003">
    <property type="protein sequence ID" value="OGG97213.1"/>
    <property type="molecule type" value="Genomic_DNA"/>
</dbReference>
<sequence length="93" mass="10943">MMFKKSPAAREVILKKAMKEIEKLLIAMEKDGKDLTRMKLKKYQKTHHIDCACDKCKLANKKNDPRLRGLREYGFKAFVAETDIEDTYFEDEI</sequence>
<dbReference type="STRING" id="1817772.A2527_10380"/>
<comment type="caution">
    <text evidence="1">The sequence shown here is derived from an EMBL/GenBank/DDBJ whole genome shotgun (WGS) entry which is preliminary data.</text>
</comment>
<accession>A0A1F6GGI2</accession>
<dbReference type="Proteomes" id="UP000178449">
    <property type="component" value="Unassembled WGS sequence"/>
</dbReference>
<protein>
    <submittedName>
        <fullName evidence="1">Uncharacterized protein</fullName>
    </submittedName>
</protein>